<dbReference type="RefSeq" id="WP_129004942.1">
    <property type="nucleotide sequence ID" value="NZ_SDHZ01000002.1"/>
</dbReference>
<gene>
    <name evidence="1" type="ORF">ESB13_17625</name>
</gene>
<name>A0A4Q1D5T4_9BACT</name>
<dbReference type="EMBL" id="SDHZ01000002">
    <property type="protein sequence ID" value="RXK83890.1"/>
    <property type="molecule type" value="Genomic_DNA"/>
</dbReference>
<dbReference type="OrthoDB" id="7066494at2"/>
<evidence type="ECO:0000313" key="1">
    <source>
        <dbReference type="EMBL" id="RXK83890.1"/>
    </source>
</evidence>
<sequence length="200" mass="22721">MGLFDGFFKKRETIEDSDNGVPGPTFLDGKVKLVENPVKLLSHEWRRQLQLSNHLFKIRYYGVLHEEYKSIIASTDFAAPLVIAIEMGTGKEIVLFDGCKHGYNAMFCYTHTPEQLARKADTYYTDVDGNDAFEIFISTYNGIDYDEEFSKQLNAKGQLELANGEWVNFDTVKRNGFDGIQIRVKSRAGRSSLIISEELA</sequence>
<organism evidence="1 2">
    <name type="scientific">Filimonas effusa</name>
    <dbReference type="NCBI Taxonomy" id="2508721"/>
    <lineage>
        <taxon>Bacteria</taxon>
        <taxon>Pseudomonadati</taxon>
        <taxon>Bacteroidota</taxon>
        <taxon>Chitinophagia</taxon>
        <taxon>Chitinophagales</taxon>
        <taxon>Chitinophagaceae</taxon>
        <taxon>Filimonas</taxon>
    </lineage>
</organism>
<reference evidence="1 2" key="1">
    <citation type="submission" date="2019-01" db="EMBL/GenBank/DDBJ databases">
        <title>Filimonas sp. strain TTM-71.</title>
        <authorList>
            <person name="Chen W.-M."/>
        </authorList>
    </citation>
    <scope>NUCLEOTIDE SEQUENCE [LARGE SCALE GENOMIC DNA]</scope>
    <source>
        <strain evidence="1 2">TTM-71</strain>
    </source>
</reference>
<keyword evidence="2" id="KW-1185">Reference proteome</keyword>
<dbReference type="Proteomes" id="UP000290545">
    <property type="component" value="Unassembled WGS sequence"/>
</dbReference>
<evidence type="ECO:0000313" key="2">
    <source>
        <dbReference type="Proteomes" id="UP000290545"/>
    </source>
</evidence>
<protein>
    <submittedName>
        <fullName evidence="1">Uncharacterized protein</fullName>
    </submittedName>
</protein>
<accession>A0A4Q1D5T4</accession>
<comment type="caution">
    <text evidence="1">The sequence shown here is derived from an EMBL/GenBank/DDBJ whole genome shotgun (WGS) entry which is preliminary data.</text>
</comment>
<proteinExistence type="predicted"/>
<dbReference type="AlphaFoldDB" id="A0A4Q1D5T4"/>